<proteinExistence type="predicted"/>
<reference evidence="1 2" key="1">
    <citation type="submission" date="2024-05" db="EMBL/GenBank/DDBJ databases">
        <title>A draft genome resource for the thread blight pathogen Marasmius tenuissimus strain MS-2.</title>
        <authorList>
            <person name="Yulfo-Soto G.E."/>
            <person name="Baruah I.K."/>
            <person name="Amoako-Attah I."/>
            <person name="Bukari Y."/>
            <person name="Meinhardt L.W."/>
            <person name="Bailey B.A."/>
            <person name="Cohen S.P."/>
        </authorList>
    </citation>
    <scope>NUCLEOTIDE SEQUENCE [LARGE SCALE GENOMIC DNA]</scope>
    <source>
        <strain evidence="1 2">MS-2</strain>
    </source>
</reference>
<comment type="caution">
    <text evidence="1">The sequence shown here is derived from an EMBL/GenBank/DDBJ whole genome shotgun (WGS) entry which is preliminary data.</text>
</comment>
<protein>
    <submittedName>
        <fullName evidence="1">Uncharacterized protein</fullName>
    </submittedName>
</protein>
<accession>A0ABR2ZH00</accession>
<evidence type="ECO:0000313" key="1">
    <source>
        <dbReference type="EMBL" id="KAL0060209.1"/>
    </source>
</evidence>
<dbReference type="Proteomes" id="UP001437256">
    <property type="component" value="Unassembled WGS sequence"/>
</dbReference>
<gene>
    <name evidence="1" type="ORF">AAF712_013010</name>
</gene>
<organism evidence="1 2">
    <name type="scientific">Marasmius tenuissimus</name>
    <dbReference type="NCBI Taxonomy" id="585030"/>
    <lineage>
        <taxon>Eukaryota</taxon>
        <taxon>Fungi</taxon>
        <taxon>Dikarya</taxon>
        <taxon>Basidiomycota</taxon>
        <taxon>Agaricomycotina</taxon>
        <taxon>Agaricomycetes</taxon>
        <taxon>Agaricomycetidae</taxon>
        <taxon>Agaricales</taxon>
        <taxon>Marasmiineae</taxon>
        <taxon>Marasmiaceae</taxon>
        <taxon>Marasmius</taxon>
    </lineage>
</organism>
<name>A0ABR2ZH00_9AGAR</name>
<dbReference type="EMBL" id="JBBXMP010000187">
    <property type="protein sequence ID" value="KAL0060209.1"/>
    <property type="molecule type" value="Genomic_DNA"/>
</dbReference>
<sequence length="651" mass="73190">MTDLLNAEDALTSLEFSAGEMVAHLFLFSMGFDSFFPLFTPAELKRMTLVNHSFLSAISTFQRRIYKLDPLLLRFFTPTQLRRFRDAQAEDGFLISGSVALQFFANVEWPESDLDLYCYPSHFRRLVKLMVLFGYRFAPSGGTGPSTLMMALKEVQAKLQSPARLYGTMKSVVSVLSFVKDRLETRSKVQIIVCRNSPFEAIFSFHSSVVMNCIGASLAISLYPYSTLHMQEAIQFVSTNRAAEGLQKYEDRGWAIVGSSSVGAGLHHASELTRDRMVGDSASWIIPLNGASMSPNTDSDEYKWFRAHSWSHVSHTAPPRICILSFTGSRCGWKWRLTYSQAAKYLIMHQRPRKTFCGLCEEQTLQQVDAHVVVQAAVQTTPRVTHSALDRTIVDFLRGFFNRLPLRGPLNLRLLPDSETAFAMFQQMRGILTYYRTKPQITLSFDVTAEPSTARMVEVKMEIFLPQPGGAAVSIASIHPIRGRSNFPEGLQVQLNMGPMKQSAPISSDRYTFGTNFGTLASPTQLSTRELPYQQRVMLEDFVRELMLSMPKRDIQGSRLVPVPECKKQLLGSLNALFLLLDCEPNLSAAFFDKGQRTDIAVFTVITVKVPEEWPDLDRTAFGVLYNIDVVRSLQSLGFSVHIVKGGRSFM</sequence>
<evidence type="ECO:0000313" key="2">
    <source>
        <dbReference type="Proteomes" id="UP001437256"/>
    </source>
</evidence>
<keyword evidence="2" id="KW-1185">Reference proteome</keyword>